<accession>A0AAV0CF13</accession>
<proteinExistence type="predicted"/>
<gene>
    <name evidence="1" type="ORF">CEPIT_LOCUS5602</name>
</gene>
<organism evidence="1 2">
    <name type="scientific">Cuscuta epithymum</name>
    <dbReference type="NCBI Taxonomy" id="186058"/>
    <lineage>
        <taxon>Eukaryota</taxon>
        <taxon>Viridiplantae</taxon>
        <taxon>Streptophyta</taxon>
        <taxon>Embryophyta</taxon>
        <taxon>Tracheophyta</taxon>
        <taxon>Spermatophyta</taxon>
        <taxon>Magnoliopsida</taxon>
        <taxon>eudicotyledons</taxon>
        <taxon>Gunneridae</taxon>
        <taxon>Pentapetalae</taxon>
        <taxon>asterids</taxon>
        <taxon>lamiids</taxon>
        <taxon>Solanales</taxon>
        <taxon>Convolvulaceae</taxon>
        <taxon>Cuscuteae</taxon>
        <taxon>Cuscuta</taxon>
        <taxon>Cuscuta subgen. Cuscuta</taxon>
    </lineage>
</organism>
<evidence type="ECO:0000313" key="2">
    <source>
        <dbReference type="Proteomes" id="UP001152523"/>
    </source>
</evidence>
<dbReference type="EMBL" id="CAMAPF010000030">
    <property type="protein sequence ID" value="CAH9075698.1"/>
    <property type="molecule type" value="Genomic_DNA"/>
</dbReference>
<protein>
    <submittedName>
        <fullName evidence="1">Uncharacterized protein</fullName>
    </submittedName>
</protein>
<evidence type="ECO:0000313" key="1">
    <source>
        <dbReference type="EMBL" id="CAH9075698.1"/>
    </source>
</evidence>
<reference evidence="1" key="1">
    <citation type="submission" date="2022-07" db="EMBL/GenBank/DDBJ databases">
        <authorList>
            <person name="Macas J."/>
            <person name="Novak P."/>
            <person name="Neumann P."/>
        </authorList>
    </citation>
    <scope>NUCLEOTIDE SEQUENCE</scope>
</reference>
<keyword evidence="2" id="KW-1185">Reference proteome</keyword>
<dbReference type="Proteomes" id="UP001152523">
    <property type="component" value="Unassembled WGS sequence"/>
</dbReference>
<comment type="caution">
    <text evidence="1">The sequence shown here is derived from an EMBL/GenBank/DDBJ whole genome shotgun (WGS) entry which is preliminary data.</text>
</comment>
<sequence length="389" mass="44152">MRNGRFNTKGSYQPKRGWKVSSQDTINNFRQYKDGFDFYIKSKRFCFNIIDCNAIRISETKHGITSKIVLDLERMNWLNDSIPKLLSGICSKNLELKNSIYILYNANFFGGFVRIIEKGRNSLFIPEGRNGRGILHFMAGIAKAINLMKVKVAAPILNVEQVVGELSHASTNEQNLLTQLWSEDHSCSTSFSISRTLLQVDIDNSLEMTPIKDTNSSEQTPSHDASLENLKDFFQNIMTNGVDSLSQFLLKEFERILATSLGNQNMGHKEEGAAIRYANPEINIARDVFAGYQLSSEGEGVYSDPFLTYSSDEFLGHVSENEKRAPISTMEDLWDSNANQEICDKALLVTRENCLPTENLNTQIKTYRKKNQRSHLMRTRSQTRADLNA</sequence>
<dbReference type="AlphaFoldDB" id="A0AAV0CF13"/>
<name>A0AAV0CF13_9ASTE</name>